<name>A0A8R1YQL0_PRIPA</name>
<keyword evidence="1" id="KW-0812">Transmembrane</keyword>
<dbReference type="AlphaFoldDB" id="A0A8R1YQL0"/>
<protein>
    <recommendedName>
        <fullName evidence="4">G protein-coupled receptor</fullName>
    </recommendedName>
</protein>
<keyword evidence="1" id="KW-0472">Membrane</keyword>
<keyword evidence="1" id="KW-1133">Transmembrane helix</keyword>
<feature type="transmembrane region" description="Helical" evidence="1">
    <location>
        <begin position="205"/>
        <end position="224"/>
    </location>
</feature>
<reference evidence="2" key="2">
    <citation type="submission" date="2022-06" db="UniProtKB">
        <authorList>
            <consortium name="EnsemblMetazoa"/>
        </authorList>
    </citation>
    <scope>IDENTIFICATION</scope>
    <source>
        <strain evidence="2">PS312</strain>
    </source>
</reference>
<organism evidence="2 3">
    <name type="scientific">Pristionchus pacificus</name>
    <name type="common">Parasitic nematode worm</name>
    <dbReference type="NCBI Taxonomy" id="54126"/>
    <lineage>
        <taxon>Eukaryota</taxon>
        <taxon>Metazoa</taxon>
        <taxon>Ecdysozoa</taxon>
        <taxon>Nematoda</taxon>
        <taxon>Chromadorea</taxon>
        <taxon>Rhabditida</taxon>
        <taxon>Rhabditina</taxon>
        <taxon>Diplogasteromorpha</taxon>
        <taxon>Diplogasteroidea</taxon>
        <taxon>Neodiplogasteridae</taxon>
        <taxon>Pristionchus</taxon>
    </lineage>
</organism>
<feature type="transmembrane region" description="Helical" evidence="1">
    <location>
        <begin position="121"/>
        <end position="143"/>
    </location>
</feature>
<evidence type="ECO:0000313" key="3">
    <source>
        <dbReference type="Proteomes" id="UP000005239"/>
    </source>
</evidence>
<evidence type="ECO:0000256" key="1">
    <source>
        <dbReference type="SAM" id="Phobius"/>
    </source>
</evidence>
<feature type="transmembrane region" description="Helical" evidence="1">
    <location>
        <begin position="57"/>
        <end position="75"/>
    </location>
</feature>
<gene>
    <name evidence="2" type="primary">WBGene00276268</name>
</gene>
<feature type="transmembrane region" description="Helical" evidence="1">
    <location>
        <begin position="164"/>
        <end position="185"/>
    </location>
</feature>
<dbReference type="Proteomes" id="UP000005239">
    <property type="component" value="Unassembled WGS sequence"/>
</dbReference>
<sequence>MPLEDFVYTILEFICAFASLSLMIILQTSKEKYFHNNFFCIFKVTAAYGVINLLTSVGYRICSTNLVLYIIRNIVSARKLYLIFVGQFLFFAIVMSPWLFIQLDWIDECINYIRRPHRGNILILASAYCSYCIFSAFLTTLTIRQLRKKRTNMKRIMNTSQLILVRYAIYCSFAHFLKGAILLARVTTYFMDTSEEFLSELTITLFYPINIFTISFTSFLLVILSHNVRSKLKKNVMNYDEFIIMEGSLLLKEESYRNFNHIEDRKQE</sequence>
<evidence type="ECO:0000313" key="2">
    <source>
        <dbReference type="EnsemblMetazoa" id="PPA37899.1"/>
    </source>
</evidence>
<keyword evidence="3" id="KW-1185">Reference proteome</keyword>
<evidence type="ECO:0008006" key="4">
    <source>
        <dbReference type="Google" id="ProtNLM"/>
    </source>
</evidence>
<feature type="transmembrane region" description="Helical" evidence="1">
    <location>
        <begin position="6"/>
        <end position="26"/>
    </location>
</feature>
<accession>A0A8R1YQL0</accession>
<reference evidence="3" key="1">
    <citation type="journal article" date="2008" name="Nat. Genet.">
        <title>The Pristionchus pacificus genome provides a unique perspective on nematode lifestyle and parasitism.</title>
        <authorList>
            <person name="Dieterich C."/>
            <person name="Clifton S.W."/>
            <person name="Schuster L.N."/>
            <person name="Chinwalla A."/>
            <person name="Delehaunty K."/>
            <person name="Dinkelacker I."/>
            <person name="Fulton L."/>
            <person name="Fulton R."/>
            <person name="Godfrey J."/>
            <person name="Minx P."/>
            <person name="Mitreva M."/>
            <person name="Roeseler W."/>
            <person name="Tian H."/>
            <person name="Witte H."/>
            <person name="Yang S.P."/>
            <person name="Wilson R.K."/>
            <person name="Sommer R.J."/>
        </authorList>
    </citation>
    <scope>NUCLEOTIDE SEQUENCE [LARGE SCALE GENOMIC DNA]</scope>
    <source>
        <strain evidence="3">PS312</strain>
    </source>
</reference>
<proteinExistence type="predicted"/>
<feature type="transmembrane region" description="Helical" evidence="1">
    <location>
        <begin position="80"/>
        <end position="101"/>
    </location>
</feature>
<dbReference type="EnsemblMetazoa" id="PPA37899.1">
    <property type="protein sequence ID" value="PPA37899.1"/>
    <property type="gene ID" value="WBGene00276268"/>
</dbReference>